<accession>A0A1E3PIY8</accession>
<reference evidence="1 2" key="1">
    <citation type="journal article" date="2016" name="Proc. Natl. Acad. Sci. U.S.A.">
        <title>Comparative genomics of biotechnologically important yeasts.</title>
        <authorList>
            <person name="Riley R."/>
            <person name="Haridas S."/>
            <person name="Wolfe K.H."/>
            <person name="Lopes M.R."/>
            <person name="Hittinger C.T."/>
            <person name="Goeker M."/>
            <person name="Salamov A.A."/>
            <person name="Wisecaver J.H."/>
            <person name="Long T.M."/>
            <person name="Calvey C.H."/>
            <person name="Aerts A.L."/>
            <person name="Barry K.W."/>
            <person name="Choi C."/>
            <person name="Clum A."/>
            <person name="Coughlan A.Y."/>
            <person name="Deshpande S."/>
            <person name="Douglass A.P."/>
            <person name="Hanson S.J."/>
            <person name="Klenk H.-P."/>
            <person name="LaButti K.M."/>
            <person name="Lapidus A."/>
            <person name="Lindquist E.A."/>
            <person name="Lipzen A.M."/>
            <person name="Meier-Kolthoff J.P."/>
            <person name="Ohm R.A."/>
            <person name="Otillar R.P."/>
            <person name="Pangilinan J.L."/>
            <person name="Peng Y."/>
            <person name="Rokas A."/>
            <person name="Rosa C.A."/>
            <person name="Scheuner C."/>
            <person name="Sibirny A.A."/>
            <person name="Slot J.C."/>
            <person name="Stielow J.B."/>
            <person name="Sun H."/>
            <person name="Kurtzman C.P."/>
            <person name="Blackwell M."/>
            <person name="Grigoriev I.V."/>
            <person name="Jeffries T.W."/>
        </authorList>
    </citation>
    <scope>NUCLEOTIDE SEQUENCE [LARGE SCALE GENOMIC DNA]</scope>
    <source>
        <strain evidence="1 2">DSM 6958</strain>
    </source>
</reference>
<dbReference type="EMBL" id="KV454410">
    <property type="protein sequence ID" value="ODQ65383.1"/>
    <property type="molecule type" value="Genomic_DNA"/>
</dbReference>
<gene>
    <name evidence="1" type="ORF">NADFUDRAFT_83375</name>
</gene>
<dbReference type="Proteomes" id="UP000095009">
    <property type="component" value="Unassembled WGS sequence"/>
</dbReference>
<organism evidence="1 2">
    <name type="scientific">Nadsonia fulvescens var. elongata DSM 6958</name>
    <dbReference type="NCBI Taxonomy" id="857566"/>
    <lineage>
        <taxon>Eukaryota</taxon>
        <taxon>Fungi</taxon>
        <taxon>Dikarya</taxon>
        <taxon>Ascomycota</taxon>
        <taxon>Saccharomycotina</taxon>
        <taxon>Dipodascomycetes</taxon>
        <taxon>Dipodascales</taxon>
        <taxon>Dipodascales incertae sedis</taxon>
        <taxon>Nadsonia</taxon>
    </lineage>
</organism>
<proteinExistence type="predicted"/>
<evidence type="ECO:0000313" key="2">
    <source>
        <dbReference type="Proteomes" id="UP000095009"/>
    </source>
</evidence>
<keyword evidence="2" id="KW-1185">Reference proteome</keyword>
<sequence length="89" mass="10141">MLVMTLVYISLPSFRPLFLIPAIGSPVYLLPKPRISELSRTSVQSYVLGIPGFERHLILKIADLHILALLKLLPVDYIFYSWLVFRAVS</sequence>
<protein>
    <submittedName>
        <fullName evidence="1">Uncharacterized protein</fullName>
    </submittedName>
</protein>
<name>A0A1E3PIY8_9ASCO</name>
<evidence type="ECO:0000313" key="1">
    <source>
        <dbReference type="EMBL" id="ODQ65383.1"/>
    </source>
</evidence>
<dbReference type="AlphaFoldDB" id="A0A1E3PIY8"/>